<keyword evidence="1" id="KW-1133">Transmembrane helix</keyword>
<evidence type="ECO:0000313" key="2">
    <source>
        <dbReference type="EMBL" id="NBI07773.1"/>
    </source>
</evidence>
<feature type="transmembrane region" description="Helical" evidence="1">
    <location>
        <begin position="327"/>
        <end position="348"/>
    </location>
</feature>
<reference evidence="2 3" key="1">
    <citation type="submission" date="2018-08" db="EMBL/GenBank/DDBJ databases">
        <title>Murine metabolic-syndrome-specific gut microbial biobank.</title>
        <authorList>
            <person name="Liu C."/>
        </authorList>
    </citation>
    <scope>NUCLEOTIDE SEQUENCE [LARGE SCALE GENOMIC DNA]</scope>
    <source>
        <strain evidence="2 3">583</strain>
    </source>
</reference>
<keyword evidence="3" id="KW-1185">Reference proteome</keyword>
<proteinExistence type="predicted"/>
<feature type="transmembrane region" description="Helical" evidence="1">
    <location>
        <begin position="360"/>
        <end position="375"/>
    </location>
</feature>
<feature type="transmembrane region" description="Helical" evidence="1">
    <location>
        <begin position="448"/>
        <end position="470"/>
    </location>
</feature>
<feature type="transmembrane region" description="Helical" evidence="1">
    <location>
        <begin position="131"/>
        <end position="154"/>
    </location>
</feature>
<evidence type="ECO:0000256" key="1">
    <source>
        <dbReference type="SAM" id="Phobius"/>
    </source>
</evidence>
<accession>A0A845R5I7</accession>
<name>A0A845R5I7_9CLOT</name>
<organism evidence="2 3">
    <name type="scientific">Senegalia massiliensis</name>
    <dbReference type="NCBI Taxonomy" id="1720316"/>
    <lineage>
        <taxon>Bacteria</taxon>
        <taxon>Bacillati</taxon>
        <taxon>Bacillota</taxon>
        <taxon>Clostridia</taxon>
        <taxon>Eubacteriales</taxon>
        <taxon>Clostridiaceae</taxon>
        <taxon>Senegalia</taxon>
    </lineage>
</organism>
<feature type="transmembrane region" description="Helical" evidence="1">
    <location>
        <begin position="507"/>
        <end position="528"/>
    </location>
</feature>
<gene>
    <name evidence="2" type="ORF">D3Z33_13005</name>
</gene>
<dbReference type="OrthoDB" id="1710898at2"/>
<protein>
    <submittedName>
        <fullName evidence="2">Uncharacterized protein</fullName>
    </submittedName>
</protein>
<feature type="transmembrane region" description="Helical" evidence="1">
    <location>
        <begin position="47"/>
        <end position="80"/>
    </location>
</feature>
<feature type="transmembrane region" description="Helical" evidence="1">
    <location>
        <begin position="225"/>
        <end position="252"/>
    </location>
</feature>
<dbReference type="Proteomes" id="UP000467132">
    <property type="component" value="Unassembled WGS sequence"/>
</dbReference>
<sequence length="538" mass="63533">MIRTIRQISNIQFSISINAFLYFLKKIPLIKNLLKNINYSFMKFKSILSVLSIIWSFVSTPIKTAVSFLLPIFLPAFLIFDGDINININAIFSLILSFYFILAFVFSNTLSTDKEKFILIKQMRMPPKEYFISKIFFEETIKFLGKIIFFYIFFKFLNFNFLFGIKLSLMISSINIISEALYLFLFNKRQFNVNSKPIIQVIIYAIIVIVSYLISFLFMPKLYFSFVYFFFTNNIPFLITLTLGILSSIYIYKYENFWDVINSQNTIEDFKELNEVYKEANFVGIKLDEKDYSTDDLKSSKFNNKEGYDYLNSIFFERHKKTIYRPMLIKSAIIILGFIAILVLNIFIDDIPEKELIDMIINKYTLFVFIIYLLSNSENIIKSLFYNCDISLLKYSFYKQGDALLKMFFLRLKKIIYSNIIPILILCLGLLIITFIYDSSRIIDIIPILIFIIVLNLFFSIHYIFMYYIFQPYTTDLKVKNPFFKIINFAVYFISYMSLQIDAPAKIFLPITIAISIIYILIAITLVYKKSPETFKTK</sequence>
<comment type="caution">
    <text evidence="2">The sequence shown here is derived from an EMBL/GenBank/DDBJ whole genome shotgun (WGS) entry which is preliminary data.</text>
</comment>
<keyword evidence="1" id="KW-0812">Transmembrane</keyword>
<dbReference type="EMBL" id="QXXA01000015">
    <property type="protein sequence ID" value="NBI07773.1"/>
    <property type="molecule type" value="Genomic_DNA"/>
</dbReference>
<dbReference type="RefSeq" id="WP_160198243.1">
    <property type="nucleotide sequence ID" value="NZ_QXXA01000015.1"/>
</dbReference>
<feature type="transmembrane region" description="Helical" evidence="1">
    <location>
        <begin position="415"/>
        <end position="436"/>
    </location>
</feature>
<evidence type="ECO:0000313" key="3">
    <source>
        <dbReference type="Proteomes" id="UP000467132"/>
    </source>
</evidence>
<feature type="transmembrane region" description="Helical" evidence="1">
    <location>
        <begin position="198"/>
        <end position="219"/>
    </location>
</feature>
<dbReference type="AlphaFoldDB" id="A0A845R5I7"/>
<feature type="transmembrane region" description="Helical" evidence="1">
    <location>
        <begin position="86"/>
        <end position="110"/>
    </location>
</feature>
<feature type="transmembrane region" description="Helical" evidence="1">
    <location>
        <begin position="482"/>
        <end position="501"/>
    </location>
</feature>
<keyword evidence="1" id="KW-0472">Membrane</keyword>
<feature type="transmembrane region" description="Helical" evidence="1">
    <location>
        <begin position="160"/>
        <end position="186"/>
    </location>
</feature>